<dbReference type="PROSITE" id="PS00571">
    <property type="entry name" value="AMIDASES"/>
    <property type="match status" value="1"/>
</dbReference>
<protein>
    <submittedName>
        <fullName evidence="3">Amidase</fullName>
    </submittedName>
</protein>
<proteinExistence type="inferred from homology"/>
<organism evidence="3 4">
    <name type="scientific">Lipingzhangella rawalii</name>
    <dbReference type="NCBI Taxonomy" id="2055835"/>
    <lineage>
        <taxon>Bacteria</taxon>
        <taxon>Bacillati</taxon>
        <taxon>Actinomycetota</taxon>
        <taxon>Actinomycetes</taxon>
        <taxon>Streptosporangiales</taxon>
        <taxon>Nocardiopsidaceae</taxon>
        <taxon>Lipingzhangella</taxon>
    </lineage>
</organism>
<evidence type="ECO:0000313" key="4">
    <source>
        <dbReference type="Proteomes" id="UP001250214"/>
    </source>
</evidence>
<dbReference type="SUPFAM" id="SSF75304">
    <property type="entry name" value="Amidase signature (AS) enzymes"/>
    <property type="match status" value="1"/>
</dbReference>
<evidence type="ECO:0000259" key="2">
    <source>
        <dbReference type="Pfam" id="PF01425"/>
    </source>
</evidence>
<dbReference type="InterPro" id="IPR023631">
    <property type="entry name" value="Amidase_dom"/>
</dbReference>
<dbReference type="InterPro" id="IPR020556">
    <property type="entry name" value="Amidase_CS"/>
</dbReference>
<gene>
    <name evidence="3" type="ORF">RIF23_12365</name>
</gene>
<dbReference type="InterPro" id="IPR036928">
    <property type="entry name" value="AS_sf"/>
</dbReference>
<keyword evidence="4" id="KW-1185">Reference proteome</keyword>
<evidence type="ECO:0000256" key="1">
    <source>
        <dbReference type="ARBA" id="ARBA00009199"/>
    </source>
</evidence>
<evidence type="ECO:0000313" key="3">
    <source>
        <dbReference type="EMBL" id="MDS1271090.1"/>
    </source>
</evidence>
<feature type="domain" description="Amidase" evidence="2">
    <location>
        <begin position="25"/>
        <end position="463"/>
    </location>
</feature>
<comment type="caution">
    <text evidence="3">The sequence shown here is derived from an EMBL/GenBank/DDBJ whole genome shotgun (WGS) entry which is preliminary data.</text>
</comment>
<dbReference type="Pfam" id="PF01425">
    <property type="entry name" value="Amidase"/>
    <property type="match status" value="1"/>
</dbReference>
<name>A0ABU2H714_9ACTN</name>
<dbReference type="PANTHER" id="PTHR11895">
    <property type="entry name" value="TRANSAMIDASE"/>
    <property type="match status" value="1"/>
</dbReference>
<dbReference type="Gene3D" id="3.90.1300.10">
    <property type="entry name" value="Amidase signature (AS) domain"/>
    <property type="match status" value="1"/>
</dbReference>
<accession>A0ABU2H714</accession>
<sequence>MTDIHELTVSEQALHVRKRELSPVEITRHYLSRIERLNDRLGAYVTVTEEDALAQARSAEQRVLRDTPEDLPPLCGIPVPIKDLDMVAGVRWTWGSAVYAEQVAPLDEDFVAELRAAGAVLIGKTNTPEFGMACHTDNDVAPPARSPWDLTRSAGGSSGGAGAAVAAGLAPVAQGSDGAGSIRIPASVCGLVGLKPTRGRVTAAPVRPDLIGLSTTGPLARTVTDAATLLDAVAITRPGDYFPAPALPSGVRFRDYAVGTADALAPGAVGEGPRRLRIGRFAESPVPDAPTQPEVRAAYDSVSHLLEELGHEVVDIEVPLAPEVQNHFGTVWAAMATRYPVQPEDEQRLRPLSRWLRERGRGLSATEYLDATHQLQLAIRAAMTRMDEYDAVLTPTLAQLPAEVGSFSADGDPVAEFERMTRFTPFTVLANLTGQPAISLPLVWNPGPIGTTLMGRFGGEPTLIALAAQLEQARPWHGRRPPIWNA</sequence>
<dbReference type="PANTHER" id="PTHR11895:SF7">
    <property type="entry name" value="GLUTAMYL-TRNA(GLN) AMIDOTRANSFERASE SUBUNIT A, MITOCHONDRIAL"/>
    <property type="match status" value="1"/>
</dbReference>
<reference evidence="4" key="1">
    <citation type="submission" date="2023-07" db="EMBL/GenBank/DDBJ databases">
        <title>Novel species in the genus Lipingzhangella isolated from Sambhar Salt Lake.</title>
        <authorList>
            <person name="Jiya N."/>
            <person name="Kajale S."/>
            <person name="Sharma A."/>
        </authorList>
    </citation>
    <scope>NUCLEOTIDE SEQUENCE [LARGE SCALE GENOMIC DNA]</scope>
    <source>
        <strain evidence="4">LS1_29</strain>
    </source>
</reference>
<dbReference type="InterPro" id="IPR000120">
    <property type="entry name" value="Amidase"/>
</dbReference>
<dbReference type="Proteomes" id="UP001250214">
    <property type="component" value="Unassembled WGS sequence"/>
</dbReference>
<comment type="similarity">
    <text evidence="1">Belongs to the amidase family.</text>
</comment>
<dbReference type="RefSeq" id="WP_310912637.1">
    <property type="nucleotide sequence ID" value="NZ_JAVLVT010000005.1"/>
</dbReference>
<dbReference type="EMBL" id="JAVLVT010000005">
    <property type="protein sequence ID" value="MDS1271090.1"/>
    <property type="molecule type" value="Genomic_DNA"/>
</dbReference>